<evidence type="ECO:0000313" key="3">
    <source>
        <dbReference type="EMBL" id="QIG44275.1"/>
    </source>
</evidence>
<sequence length="192" mass="20238">MSTSRSGAALLLALLALAACGAPEGVASRVPEPPAPTKAAPAPWTPTTPGDLAAALPGASDLHPWRVVHRCAGRDPCTRADDGRTAFVLAAGARPGETVLVGATRWPSTERAAAVPVRALIGGRFRTPVQRTAPRSWRLGEAGRATVAAYDADGWVDRRREAVLRLLQPGGRRSPPCTRWGWCWRASASPSR</sequence>
<evidence type="ECO:0000256" key="2">
    <source>
        <dbReference type="SAM" id="SignalP"/>
    </source>
</evidence>
<feature type="region of interest" description="Disordered" evidence="1">
    <location>
        <begin position="26"/>
        <end position="49"/>
    </location>
</feature>
<keyword evidence="2" id="KW-0732">Signal</keyword>
<proteinExistence type="predicted"/>
<reference evidence="3 4" key="1">
    <citation type="submission" date="2020-02" db="EMBL/GenBank/DDBJ databases">
        <title>Full genome sequence of Nocardioides sp. R-3366.</title>
        <authorList>
            <person name="Im W.-T."/>
        </authorList>
    </citation>
    <scope>NUCLEOTIDE SEQUENCE [LARGE SCALE GENOMIC DNA]</scope>
    <source>
        <strain evidence="3 4">R-3366</strain>
    </source>
</reference>
<dbReference type="AlphaFoldDB" id="A0A6G6WGQ8"/>
<evidence type="ECO:0000313" key="4">
    <source>
        <dbReference type="Proteomes" id="UP000502996"/>
    </source>
</evidence>
<organism evidence="3 4">
    <name type="scientific">Nocardioides anomalus</name>
    <dbReference type="NCBI Taxonomy" id="2712223"/>
    <lineage>
        <taxon>Bacteria</taxon>
        <taxon>Bacillati</taxon>
        <taxon>Actinomycetota</taxon>
        <taxon>Actinomycetes</taxon>
        <taxon>Propionibacteriales</taxon>
        <taxon>Nocardioidaceae</taxon>
        <taxon>Nocardioides</taxon>
    </lineage>
</organism>
<dbReference type="PROSITE" id="PS51257">
    <property type="entry name" value="PROKAR_LIPOPROTEIN"/>
    <property type="match status" value="1"/>
</dbReference>
<dbReference type="RefSeq" id="WP_165235393.1">
    <property type="nucleotide sequence ID" value="NZ_CP049257.1"/>
</dbReference>
<feature type="signal peptide" evidence="2">
    <location>
        <begin position="1"/>
        <end position="21"/>
    </location>
</feature>
<dbReference type="Proteomes" id="UP000502996">
    <property type="component" value="Chromosome"/>
</dbReference>
<keyword evidence="4" id="KW-1185">Reference proteome</keyword>
<protein>
    <submittedName>
        <fullName evidence="3">Uncharacterized protein</fullName>
    </submittedName>
</protein>
<dbReference type="KEGG" id="nano:G5V58_17180"/>
<feature type="chain" id="PRO_5026269450" evidence="2">
    <location>
        <begin position="22"/>
        <end position="192"/>
    </location>
</feature>
<gene>
    <name evidence="3" type="ORF">G5V58_17180</name>
</gene>
<feature type="compositionally biased region" description="Low complexity" evidence="1">
    <location>
        <begin position="37"/>
        <end position="49"/>
    </location>
</feature>
<accession>A0A6G6WGQ8</accession>
<name>A0A6G6WGQ8_9ACTN</name>
<dbReference type="EMBL" id="CP049257">
    <property type="protein sequence ID" value="QIG44275.1"/>
    <property type="molecule type" value="Genomic_DNA"/>
</dbReference>
<evidence type="ECO:0000256" key="1">
    <source>
        <dbReference type="SAM" id="MobiDB-lite"/>
    </source>
</evidence>